<reference evidence="2" key="1">
    <citation type="submission" date="2016-11" db="UniProtKB">
        <authorList>
            <consortium name="WormBaseParasite"/>
        </authorList>
    </citation>
    <scope>IDENTIFICATION</scope>
</reference>
<organism evidence="1 2">
    <name type="scientific">Steinernema glaseri</name>
    <dbReference type="NCBI Taxonomy" id="37863"/>
    <lineage>
        <taxon>Eukaryota</taxon>
        <taxon>Metazoa</taxon>
        <taxon>Ecdysozoa</taxon>
        <taxon>Nematoda</taxon>
        <taxon>Chromadorea</taxon>
        <taxon>Rhabditida</taxon>
        <taxon>Tylenchina</taxon>
        <taxon>Panagrolaimomorpha</taxon>
        <taxon>Strongyloidoidea</taxon>
        <taxon>Steinernematidae</taxon>
        <taxon>Steinernema</taxon>
    </lineage>
</organism>
<protein>
    <submittedName>
        <fullName evidence="2">Histone H1</fullName>
    </submittedName>
</protein>
<evidence type="ECO:0000313" key="2">
    <source>
        <dbReference type="WBParaSite" id="L893_g12907.t1"/>
    </source>
</evidence>
<evidence type="ECO:0000313" key="1">
    <source>
        <dbReference type="Proteomes" id="UP000095287"/>
    </source>
</evidence>
<dbReference type="AlphaFoldDB" id="A0A1I7Y691"/>
<keyword evidence="1" id="KW-1185">Reference proteome</keyword>
<dbReference type="Proteomes" id="UP000095287">
    <property type="component" value="Unplaced"/>
</dbReference>
<name>A0A1I7Y691_9BILA</name>
<sequence>MAKAQMASIQALFKSIDESLRRVEEGNRAAVEMYEKYHAEADNRSQDGREKRERIEKIVNALSNGNAADKKSVQ</sequence>
<accession>A0A1I7Y691</accession>
<dbReference type="WBParaSite" id="L893_g12907.t1">
    <property type="protein sequence ID" value="L893_g12907.t1"/>
    <property type="gene ID" value="L893_g12907"/>
</dbReference>
<proteinExistence type="predicted"/>